<dbReference type="EMBL" id="NZEX01000153">
    <property type="protein sequence ID" value="MAH64317.1"/>
    <property type="molecule type" value="Genomic_DNA"/>
</dbReference>
<dbReference type="InterPro" id="IPR021734">
    <property type="entry name" value="DUF3303"/>
</dbReference>
<proteinExistence type="predicted"/>
<evidence type="ECO:0000313" key="1">
    <source>
        <dbReference type="EMBL" id="MAH64317.1"/>
    </source>
</evidence>
<evidence type="ECO:0008006" key="3">
    <source>
        <dbReference type="Google" id="ProtNLM"/>
    </source>
</evidence>
<accession>A0A2D6YMA1</accession>
<dbReference type="Pfam" id="PF11746">
    <property type="entry name" value="DUF3303"/>
    <property type="match status" value="1"/>
</dbReference>
<evidence type="ECO:0000313" key="2">
    <source>
        <dbReference type="Proteomes" id="UP000226525"/>
    </source>
</evidence>
<dbReference type="Proteomes" id="UP000226525">
    <property type="component" value="Unassembled WGS sequence"/>
</dbReference>
<reference evidence="2" key="1">
    <citation type="submission" date="2017-09" db="EMBL/GenBank/DDBJ databases">
        <title>The Reconstruction of 2,631 Draft Metagenome-Assembled Genomes from the Global Oceans.</title>
        <authorList>
            <person name="Tully B.J."/>
            <person name="Graham E.D."/>
            <person name="Heidelberg J.F."/>
        </authorList>
    </citation>
    <scope>NUCLEOTIDE SEQUENCE [LARGE SCALE GENOMIC DNA]</scope>
</reference>
<dbReference type="AlphaFoldDB" id="A0A2D6YMA1"/>
<protein>
    <recommendedName>
        <fullName evidence="3">DUF3303 domain-containing protein</fullName>
    </recommendedName>
</protein>
<sequence length="92" mass="10467">MKMLFKISYSIKEELIHVTQTQFAGGDEKWYGMKLIGRWHEPSSTGFMVVETDDYQAVMKYCQQWNRTCHLEVTPVGTDADAAATLSETLTA</sequence>
<gene>
    <name evidence="1" type="ORF">CMN54_12905</name>
</gene>
<name>A0A2D6YMA1_9DELT</name>
<comment type="caution">
    <text evidence="1">The sequence shown here is derived from an EMBL/GenBank/DDBJ whole genome shotgun (WGS) entry which is preliminary data.</text>
</comment>
<organism evidence="1 2">
    <name type="scientific">SAR324 cluster bacterium</name>
    <dbReference type="NCBI Taxonomy" id="2024889"/>
    <lineage>
        <taxon>Bacteria</taxon>
        <taxon>Deltaproteobacteria</taxon>
        <taxon>SAR324 cluster</taxon>
    </lineage>
</organism>